<accession>A0A920CE13</accession>
<evidence type="ECO:0000313" key="2">
    <source>
        <dbReference type="Proteomes" id="UP000679779"/>
    </source>
</evidence>
<evidence type="ECO:0000313" key="1">
    <source>
        <dbReference type="EMBL" id="GIO34363.1"/>
    </source>
</evidence>
<comment type="caution">
    <text evidence="1">The sequence shown here is derived from an EMBL/GenBank/DDBJ whole genome shotgun (WGS) entry which is preliminary data.</text>
</comment>
<dbReference type="AlphaFoldDB" id="A0A920CE13"/>
<protein>
    <submittedName>
        <fullName evidence="1">Uncharacterized protein</fullName>
    </submittedName>
</protein>
<gene>
    <name evidence="1" type="ORF">J2TS6_55040</name>
</gene>
<dbReference type="Proteomes" id="UP000679779">
    <property type="component" value="Unassembled WGS sequence"/>
</dbReference>
<dbReference type="EMBL" id="BORQ01000009">
    <property type="protein sequence ID" value="GIO34363.1"/>
    <property type="molecule type" value="Genomic_DNA"/>
</dbReference>
<proteinExistence type="predicted"/>
<dbReference type="RefSeq" id="WP_212958813.1">
    <property type="nucleotide sequence ID" value="NZ_BORQ01000009.1"/>
</dbReference>
<sequence>MFDVKVYLKTGQIVEFTTKQLGVKKDQGERIDSLSWDVNADTEKFSLHHIEVDQIVAITAKYREVGTV</sequence>
<organism evidence="1 2">
    <name type="scientific">Paenibacillus albilobatus</name>
    <dbReference type="NCBI Taxonomy" id="2716884"/>
    <lineage>
        <taxon>Bacteria</taxon>
        <taxon>Bacillati</taxon>
        <taxon>Bacillota</taxon>
        <taxon>Bacilli</taxon>
        <taxon>Bacillales</taxon>
        <taxon>Paenibacillaceae</taxon>
        <taxon>Paenibacillus</taxon>
    </lineage>
</organism>
<name>A0A920CE13_9BACL</name>
<reference evidence="1" key="1">
    <citation type="submission" date="2021-03" db="EMBL/GenBank/DDBJ databases">
        <title>Antimicrobial resistance genes in bacteria isolated from Japanese honey, and their potential for conferring macrolide and lincosamide resistance in the American foulbrood pathogen Paenibacillus larvae.</title>
        <authorList>
            <person name="Okamoto M."/>
            <person name="Kumagai M."/>
            <person name="Kanamori H."/>
            <person name="Takamatsu D."/>
        </authorList>
    </citation>
    <scope>NUCLEOTIDE SEQUENCE</scope>
    <source>
        <strain evidence="1">J2TS6</strain>
    </source>
</reference>
<keyword evidence="2" id="KW-1185">Reference proteome</keyword>